<feature type="region of interest" description="Disordered" evidence="1">
    <location>
        <begin position="80"/>
        <end position="105"/>
    </location>
</feature>
<protein>
    <submittedName>
        <fullName evidence="2">Uncharacterized protein</fullName>
    </submittedName>
</protein>
<feature type="compositionally biased region" description="Polar residues" evidence="1">
    <location>
        <begin position="168"/>
        <end position="177"/>
    </location>
</feature>
<evidence type="ECO:0000313" key="3">
    <source>
        <dbReference type="Proteomes" id="UP000319908"/>
    </source>
</evidence>
<dbReference type="Proteomes" id="UP000319908">
    <property type="component" value="Unassembled WGS sequence"/>
</dbReference>
<feature type="region of interest" description="Disordered" evidence="1">
    <location>
        <begin position="119"/>
        <end position="177"/>
    </location>
</feature>
<sequence length="177" mass="19108">MSASHETPAVTPCVTTTVTRPAAALSVLRSSWSHPASPRPSPAPPSENRSPNITDCWQLQSQEPHLSRLLTTNPIQRAGHRQTWAIHHESMNPSRDQDASGKSTAARISLEFECWPRIPIPNASATRPPAHPTPGSGSCSTSSTTRTSPPPHAPSAHPRSLDRPHSRPQANSQSQPR</sequence>
<gene>
    <name evidence="2" type="ORF">Poly21_55590</name>
</gene>
<organism evidence="2 3">
    <name type="scientific">Allorhodopirellula heiligendammensis</name>
    <dbReference type="NCBI Taxonomy" id="2714739"/>
    <lineage>
        <taxon>Bacteria</taxon>
        <taxon>Pseudomonadati</taxon>
        <taxon>Planctomycetota</taxon>
        <taxon>Planctomycetia</taxon>
        <taxon>Pirellulales</taxon>
        <taxon>Pirellulaceae</taxon>
        <taxon>Allorhodopirellula</taxon>
    </lineage>
</organism>
<evidence type="ECO:0000313" key="2">
    <source>
        <dbReference type="EMBL" id="TWU08590.1"/>
    </source>
</evidence>
<name>A0A5C6B9F9_9BACT</name>
<comment type="caution">
    <text evidence="2">The sequence shown here is derived from an EMBL/GenBank/DDBJ whole genome shotgun (WGS) entry which is preliminary data.</text>
</comment>
<keyword evidence="3" id="KW-1185">Reference proteome</keyword>
<proteinExistence type="predicted"/>
<feature type="compositionally biased region" description="Basic and acidic residues" evidence="1">
    <location>
        <begin position="86"/>
        <end position="99"/>
    </location>
</feature>
<feature type="compositionally biased region" description="Low complexity" evidence="1">
    <location>
        <begin position="133"/>
        <end position="147"/>
    </location>
</feature>
<reference evidence="2 3" key="1">
    <citation type="journal article" date="2020" name="Antonie Van Leeuwenhoek">
        <title>Rhodopirellula heiligendammensis sp. nov., Rhodopirellula pilleata sp. nov., and Rhodopirellula solitaria sp. nov. isolated from natural or artificial marine surfaces in Northern Germany and California, USA, and emended description of the genus Rhodopirellula.</title>
        <authorList>
            <person name="Kallscheuer N."/>
            <person name="Wiegand S."/>
            <person name="Jogler M."/>
            <person name="Boedeker C."/>
            <person name="Peeters S.H."/>
            <person name="Rast P."/>
            <person name="Heuer A."/>
            <person name="Jetten M.S.M."/>
            <person name="Rohde M."/>
            <person name="Jogler C."/>
        </authorList>
    </citation>
    <scope>NUCLEOTIDE SEQUENCE [LARGE SCALE GENOMIC DNA]</scope>
    <source>
        <strain evidence="2 3">Poly21</strain>
    </source>
</reference>
<evidence type="ECO:0000256" key="1">
    <source>
        <dbReference type="SAM" id="MobiDB-lite"/>
    </source>
</evidence>
<feature type="region of interest" description="Disordered" evidence="1">
    <location>
        <begin position="29"/>
        <end position="53"/>
    </location>
</feature>
<accession>A0A5C6B9F9</accession>
<dbReference type="EMBL" id="SJPU01000010">
    <property type="protein sequence ID" value="TWU08590.1"/>
    <property type="molecule type" value="Genomic_DNA"/>
</dbReference>
<dbReference type="AlphaFoldDB" id="A0A5C6B9F9"/>